<dbReference type="InterPro" id="IPR003959">
    <property type="entry name" value="ATPase_AAA_core"/>
</dbReference>
<dbReference type="InterPro" id="IPR027417">
    <property type="entry name" value="P-loop_NTPase"/>
</dbReference>
<dbReference type="EMBL" id="FOJI01000021">
    <property type="protein sequence ID" value="SEW43581.1"/>
    <property type="molecule type" value="Genomic_DNA"/>
</dbReference>
<sequence length="285" mass="33660">MIYLSHFSFPDIEEEYSFVMAQKRTCYDSFYPFQILSKNHLLMLDFEPVTILYGGNGSGKTTALNVIGEKLGLSRDTLYNRTNFFEDYTKLCSYKLSKPITAESRIITSDDVFDFMLNLRTINDGINQKREDLFQDYLDIKYSKFQMKSMDDYEQLKKVNMVRSNTQSRYIRNSLMDNVREHSNGESAFMYFSDKIKENGLYLLDEPENSLSPERQQELLRFLEDSARFFGCQFIIATHSPFLLSMKGAKIYDMDEEPVDIKGWTELSNVRAYYDFFKQHEKDFR</sequence>
<dbReference type="GO" id="GO:0005524">
    <property type="term" value="F:ATP binding"/>
    <property type="evidence" value="ECO:0007669"/>
    <property type="project" value="InterPro"/>
</dbReference>
<proteinExistence type="predicted"/>
<dbReference type="GO" id="GO:0016887">
    <property type="term" value="F:ATP hydrolysis activity"/>
    <property type="evidence" value="ECO:0007669"/>
    <property type="project" value="InterPro"/>
</dbReference>
<dbReference type="STRING" id="99656.SAMN05421659_12124"/>
<dbReference type="SUPFAM" id="SSF52540">
    <property type="entry name" value="P-loop containing nucleoside triphosphate hydrolases"/>
    <property type="match status" value="1"/>
</dbReference>
<keyword evidence="3" id="KW-1185">Reference proteome</keyword>
<dbReference type="InterPro" id="IPR051396">
    <property type="entry name" value="Bact_Antivir_Def_Nuclease"/>
</dbReference>
<dbReference type="Pfam" id="PF13304">
    <property type="entry name" value="AAA_21"/>
    <property type="match status" value="1"/>
</dbReference>
<feature type="domain" description="ATPase AAA-type core" evidence="1">
    <location>
        <begin position="199"/>
        <end position="245"/>
    </location>
</feature>
<protein>
    <submittedName>
        <fullName evidence="2">Predicted ATPase</fullName>
    </submittedName>
</protein>
<evidence type="ECO:0000259" key="1">
    <source>
        <dbReference type="Pfam" id="PF13304"/>
    </source>
</evidence>
<evidence type="ECO:0000313" key="3">
    <source>
        <dbReference type="Proteomes" id="UP000199701"/>
    </source>
</evidence>
<evidence type="ECO:0000313" key="2">
    <source>
        <dbReference type="EMBL" id="SEW43581.1"/>
    </source>
</evidence>
<dbReference type="OrthoDB" id="9784297at2"/>
<dbReference type="PANTHER" id="PTHR43581:SF3">
    <property type="entry name" value="AAA+ ATPASE DOMAIN-CONTAINING PROTEIN"/>
    <property type="match status" value="1"/>
</dbReference>
<dbReference type="RefSeq" id="WP_092457393.1">
    <property type="nucleotide sequence ID" value="NZ_FOJI01000021.1"/>
</dbReference>
<name>A0A1I0RQV8_9FIRM</name>
<gene>
    <name evidence="2" type="ORF">SAMN05421659_12124</name>
</gene>
<reference evidence="2 3" key="1">
    <citation type="submission" date="2016-10" db="EMBL/GenBank/DDBJ databases">
        <authorList>
            <person name="de Groot N.N."/>
        </authorList>
    </citation>
    <scope>NUCLEOTIDE SEQUENCE [LARGE SCALE GENOMIC DNA]</scope>
    <source>
        <strain evidence="2 3">DSM 9179</strain>
    </source>
</reference>
<dbReference type="Proteomes" id="UP000199701">
    <property type="component" value="Unassembled WGS sequence"/>
</dbReference>
<dbReference type="AlphaFoldDB" id="A0A1I0RQV8"/>
<dbReference type="CDD" id="cd00267">
    <property type="entry name" value="ABC_ATPase"/>
    <property type="match status" value="1"/>
</dbReference>
<dbReference type="PANTHER" id="PTHR43581">
    <property type="entry name" value="ATP/GTP PHOSPHATASE"/>
    <property type="match status" value="1"/>
</dbReference>
<organism evidence="2 3">
    <name type="scientific">[Clostridium] fimetarium</name>
    <dbReference type="NCBI Taxonomy" id="99656"/>
    <lineage>
        <taxon>Bacteria</taxon>
        <taxon>Bacillati</taxon>
        <taxon>Bacillota</taxon>
        <taxon>Clostridia</taxon>
        <taxon>Lachnospirales</taxon>
        <taxon>Lachnospiraceae</taxon>
    </lineage>
</organism>
<accession>A0A1I0RQV8</accession>
<dbReference type="Gene3D" id="3.40.50.300">
    <property type="entry name" value="P-loop containing nucleotide triphosphate hydrolases"/>
    <property type="match status" value="1"/>
</dbReference>